<proteinExistence type="predicted"/>
<dbReference type="AlphaFoldDB" id="W4J6R8"/>
<reference evidence="1 2" key="2">
    <citation type="submission" date="2013-02" db="EMBL/GenBank/DDBJ databases">
        <title>The Genome Sequence of Plasmodium falciparum Palo Alto/Uganda.</title>
        <authorList>
            <consortium name="The Broad Institute Genome Sequencing Platform"/>
            <consortium name="The Broad Institute Genome Sequencing Center for Infectious Disease"/>
            <person name="Neafsey D."/>
            <person name="Cheeseman I."/>
            <person name="Volkman S."/>
            <person name="Adams J."/>
            <person name="Walker B."/>
            <person name="Young S.K."/>
            <person name="Zeng Q."/>
            <person name="Gargeya S."/>
            <person name="Fitzgerald M."/>
            <person name="Haas B."/>
            <person name="Abouelleil A."/>
            <person name="Alvarado L."/>
            <person name="Arachchi H.M."/>
            <person name="Berlin A.M."/>
            <person name="Chapman S.B."/>
            <person name="Dewar J."/>
            <person name="Goldberg J."/>
            <person name="Griggs A."/>
            <person name="Gujja S."/>
            <person name="Hansen M."/>
            <person name="Howarth C."/>
            <person name="Imamovic A."/>
            <person name="Larimer J."/>
            <person name="McCowan C."/>
            <person name="Murphy C."/>
            <person name="Neiman D."/>
            <person name="Pearson M."/>
            <person name="Priest M."/>
            <person name="Roberts A."/>
            <person name="Saif S."/>
            <person name="Shea T."/>
            <person name="Sisk P."/>
            <person name="Sykes S."/>
            <person name="Wortman J."/>
            <person name="Nusbaum C."/>
            <person name="Birren B."/>
        </authorList>
    </citation>
    <scope>NUCLEOTIDE SEQUENCE [LARGE SCALE GENOMIC DNA]</scope>
    <source>
        <strain evidence="1 2">Palo Alto/Uganda</strain>
    </source>
</reference>
<accession>W4J6R8</accession>
<dbReference type="Proteomes" id="UP000019103">
    <property type="component" value="Unassembled WGS sequence"/>
</dbReference>
<reference evidence="1 2" key="1">
    <citation type="submission" date="2013-02" db="EMBL/GenBank/DDBJ databases">
        <title>The Genome Annotation of Plasmodium falciparum Palo Alto/Uganda.</title>
        <authorList>
            <consortium name="The Broad Institute Genome Sequencing Platform"/>
            <consortium name="The Broad Institute Genome Sequencing Center for Infectious Disease"/>
            <person name="Neafsey D."/>
            <person name="Hoffman S."/>
            <person name="Volkman S."/>
            <person name="Rosenthal P."/>
            <person name="Walker B."/>
            <person name="Young S.K."/>
            <person name="Zeng Q."/>
            <person name="Gargeya S."/>
            <person name="Fitzgerald M."/>
            <person name="Haas B."/>
            <person name="Abouelleil A."/>
            <person name="Allen A.W."/>
            <person name="Alvarado L."/>
            <person name="Arachchi H.M."/>
            <person name="Berlin A.M."/>
            <person name="Chapman S.B."/>
            <person name="Gainer-Dewar J."/>
            <person name="Goldberg J."/>
            <person name="Griggs A."/>
            <person name="Gujja S."/>
            <person name="Hansen M."/>
            <person name="Howarth C."/>
            <person name="Imamovic A."/>
            <person name="Ireland A."/>
            <person name="Larimer J."/>
            <person name="McCowan C."/>
            <person name="Murphy C."/>
            <person name="Pearson M."/>
            <person name="Poon T.W."/>
            <person name="Priest M."/>
            <person name="Roberts A."/>
            <person name="Saif S."/>
            <person name="Shea T."/>
            <person name="Sisk P."/>
            <person name="Sykes S."/>
            <person name="Wortman J."/>
            <person name="Nusbaum C."/>
            <person name="Birren B."/>
        </authorList>
    </citation>
    <scope>NUCLEOTIDE SEQUENCE [LARGE SCALE GENOMIC DNA]</scope>
    <source>
        <strain evidence="1 2">Palo Alto/Uganda</strain>
    </source>
</reference>
<organism evidence="1 2">
    <name type="scientific">Plasmodium falciparum (isolate Palo Alto / Uganda)</name>
    <dbReference type="NCBI Taxonomy" id="57270"/>
    <lineage>
        <taxon>Eukaryota</taxon>
        <taxon>Sar</taxon>
        <taxon>Alveolata</taxon>
        <taxon>Apicomplexa</taxon>
        <taxon>Aconoidasida</taxon>
        <taxon>Haemosporida</taxon>
        <taxon>Plasmodiidae</taxon>
        <taxon>Plasmodium</taxon>
        <taxon>Plasmodium (Laverania)</taxon>
    </lineage>
</organism>
<sequence length="211" mass="25472">MNSDDSILFNISNKNFYNFHLLFKKDEKLKKEFFLQNRISEKTLLLNLYVDYSSMEDTSFFRINNTNFYNYYFDDYFYFFIKSCYDLDLYIKIQRKNIFLTDEKYFEFLKIHIMNKSTKNKNVPFYLCNNSVEQNNNLIQVLQKCFKHFNLYNGNSSSTLTLYDSVNEISFLLSQIRIYIKEIDILLRLDINKNTNTTTISILKKKFGVMA</sequence>
<evidence type="ECO:0000313" key="2">
    <source>
        <dbReference type="Proteomes" id="UP000019103"/>
    </source>
</evidence>
<name>W4J6R8_PLAFP</name>
<dbReference type="OMA" id="MEYCPLE"/>
<protein>
    <submittedName>
        <fullName evidence="1">Uncharacterized protein</fullName>
    </submittedName>
</protein>
<evidence type="ECO:0000313" key="1">
    <source>
        <dbReference type="EMBL" id="ETW57943.1"/>
    </source>
</evidence>
<gene>
    <name evidence="1" type="ORF">PFUGPA_00086</name>
</gene>
<dbReference type="EMBL" id="KI927239">
    <property type="protein sequence ID" value="ETW57943.1"/>
    <property type="molecule type" value="Genomic_DNA"/>
</dbReference>